<reference evidence="9" key="1">
    <citation type="submission" date="2017-02" db="UniProtKB">
        <authorList>
            <consortium name="WormBaseParasite"/>
        </authorList>
    </citation>
    <scope>IDENTIFICATION</scope>
</reference>
<evidence type="ECO:0000256" key="2">
    <source>
        <dbReference type="ARBA" id="ARBA00023015"/>
    </source>
</evidence>
<proteinExistence type="predicted"/>
<dbReference type="InterPro" id="IPR047288">
    <property type="entry name" value="Tudor_SGF29_rpt1"/>
</dbReference>
<reference evidence="6 8" key="2">
    <citation type="submission" date="2018-11" db="EMBL/GenBank/DDBJ databases">
        <authorList>
            <consortium name="Pathogen Informatics"/>
        </authorList>
    </citation>
    <scope>NUCLEOTIDE SEQUENCE [LARGE SCALE GENOMIC DNA]</scope>
</reference>
<evidence type="ECO:0000313" key="8">
    <source>
        <dbReference type="Proteomes" id="UP000274756"/>
    </source>
</evidence>
<dbReference type="InterPro" id="IPR010750">
    <property type="entry name" value="SGF29_tudor-like_dom"/>
</dbReference>
<evidence type="ECO:0000256" key="1">
    <source>
        <dbReference type="ARBA" id="ARBA00004123"/>
    </source>
</evidence>
<keyword evidence="3" id="KW-0804">Transcription</keyword>
<dbReference type="Gene3D" id="2.30.30.140">
    <property type="match status" value="2"/>
</dbReference>
<dbReference type="PANTHER" id="PTHR21539:SF0">
    <property type="entry name" value="SAGA-ASSOCIATED FACTOR 29"/>
    <property type="match status" value="1"/>
</dbReference>
<evidence type="ECO:0000256" key="3">
    <source>
        <dbReference type="ARBA" id="ARBA00023163"/>
    </source>
</evidence>
<sequence length="339" mass="38507">MSLAQDRDKENLQISEETFEIIRHIAELFRVDLTTSQLAICVEILHREMPRKIKKHSGELEKEEEKLRSAIDDIHRRIKQVPEMKDKVNESLSAIQGLIDKNKLSIGSKISGPLRSKVINIYTNAKEACAAEENFLRALLTDIDNVRKVQYEIRRSTQVGRGELMQLIAHHARTAPLWIGPIDTHPPPLVGGISAPETMDLKVGSEVAAFIDGIWILAEVVTILPNGKYEVKDVDDELTKKHLIKRKKLIPLPHWRADPLRDSHALFPLNAIVLALYPQTTCFYKGVVEHVPEVSSDDYLVAFEDASFSQGYSPPLPVPQRYVINHVLPKQYSKTKRRQ</sequence>
<name>A0A0N4U6B7_DRAME</name>
<gene>
    <name evidence="6" type="ORF">DME_LOCUS6817</name>
</gene>
<dbReference type="WBParaSite" id="DME_0000245701-mRNA-1">
    <property type="protein sequence ID" value="DME_0000245701-mRNA-1"/>
    <property type="gene ID" value="DME_0000245701"/>
</dbReference>
<protein>
    <submittedName>
        <fullName evidence="9">SGF29 C-terminal domain-containing protein</fullName>
    </submittedName>
</protein>
<dbReference type="InterPro" id="IPR047287">
    <property type="entry name" value="Tudor_SGF29_rpt2"/>
</dbReference>
<dbReference type="AlphaFoldDB" id="A0A0N4U6B7"/>
<accession>A0A0N4U6B7</accession>
<dbReference type="InterPro" id="IPR037802">
    <property type="entry name" value="SGF29"/>
</dbReference>
<dbReference type="CDD" id="cd20393">
    <property type="entry name" value="Tudor_SGF29_rpt1"/>
    <property type="match status" value="1"/>
</dbReference>
<dbReference type="GO" id="GO:0005634">
    <property type="term" value="C:nucleus"/>
    <property type="evidence" value="ECO:0007669"/>
    <property type="project" value="UniProtKB-SubCell"/>
</dbReference>
<dbReference type="STRING" id="318479.A0A0N4U6B7"/>
<dbReference type="Proteomes" id="UP000274756">
    <property type="component" value="Unassembled WGS sequence"/>
</dbReference>
<keyword evidence="4" id="KW-0539">Nucleus</keyword>
<organism evidence="7 9">
    <name type="scientific">Dracunculus medinensis</name>
    <name type="common">Guinea worm</name>
    <dbReference type="NCBI Taxonomy" id="318479"/>
    <lineage>
        <taxon>Eukaryota</taxon>
        <taxon>Metazoa</taxon>
        <taxon>Ecdysozoa</taxon>
        <taxon>Nematoda</taxon>
        <taxon>Chromadorea</taxon>
        <taxon>Rhabditida</taxon>
        <taxon>Spirurina</taxon>
        <taxon>Dracunculoidea</taxon>
        <taxon>Dracunculidae</taxon>
        <taxon>Dracunculus</taxon>
    </lineage>
</organism>
<dbReference type="PROSITE" id="PS51518">
    <property type="entry name" value="SGF29_C"/>
    <property type="match status" value="1"/>
</dbReference>
<dbReference type="PANTHER" id="PTHR21539">
    <property type="entry name" value="SAGA-ASSOCIATED FACTOR 29"/>
    <property type="match status" value="1"/>
</dbReference>
<evidence type="ECO:0000313" key="9">
    <source>
        <dbReference type="WBParaSite" id="DME_0000245701-mRNA-1"/>
    </source>
</evidence>
<keyword evidence="2" id="KW-0805">Transcription regulation</keyword>
<evidence type="ECO:0000313" key="6">
    <source>
        <dbReference type="EMBL" id="VDN56844.1"/>
    </source>
</evidence>
<dbReference type="CDD" id="cd20394">
    <property type="entry name" value="Tudor_SGF29_rpt2"/>
    <property type="match status" value="1"/>
</dbReference>
<dbReference type="OrthoDB" id="10265994at2759"/>
<evidence type="ECO:0000259" key="5">
    <source>
        <dbReference type="PROSITE" id="PS51518"/>
    </source>
</evidence>
<evidence type="ECO:0000256" key="4">
    <source>
        <dbReference type="ARBA" id="ARBA00023242"/>
    </source>
</evidence>
<evidence type="ECO:0000313" key="7">
    <source>
        <dbReference type="Proteomes" id="UP000038040"/>
    </source>
</evidence>
<dbReference type="EMBL" id="UYYG01001157">
    <property type="protein sequence ID" value="VDN56844.1"/>
    <property type="molecule type" value="Genomic_DNA"/>
</dbReference>
<dbReference type="GO" id="GO:0000124">
    <property type="term" value="C:SAGA complex"/>
    <property type="evidence" value="ECO:0007669"/>
    <property type="project" value="InterPro"/>
</dbReference>
<dbReference type="Proteomes" id="UP000038040">
    <property type="component" value="Unplaced"/>
</dbReference>
<dbReference type="Pfam" id="PF07039">
    <property type="entry name" value="SGF29_Tudor"/>
    <property type="match status" value="1"/>
</dbReference>
<feature type="domain" description="SGF29 C-terminal" evidence="5">
    <location>
        <begin position="197"/>
        <end position="332"/>
    </location>
</feature>
<keyword evidence="8" id="KW-1185">Reference proteome</keyword>
<comment type="subcellular location">
    <subcellularLocation>
        <location evidence="1">Nucleus</location>
    </subcellularLocation>
</comment>